<dbReference type="Pfam" id="PF01817">
    <property type="entry name" value="CM_2"/>
    <property type="match status" value="1"/>
</dbReference>
<dbReference type="Proteomes" id="UP000182660">
    <property type="component" value="Unassembled WGS sequence"/>
</dbReference>
<comment type="catalytic activity">
    <reaction evidence="1">
        <text>chorismate = prephenate</text>
        <dbReference type="Rhea" id="RHEA:13897"/>
        <dbReference type="ChEBI" id="CHEBI:29748"/>
        <dbReference type="ChEBI" id="CHEBI:29934"/>
        <dbReference type="EC" id="5.4.99.5"/>
    </reaction>
</comment>
<dbReference type="OrthoDB" id="9802281at2"/>
<comment type="catalytic activity">
    <reaction evidence="18">
        <text>prephenate + H(+) = 3-phenylpyruvate + CO2 + H2O</text>
        <dbReference type="Rhea" id="RHEA:21648"/>
        <dbReference type="ChEBI" id="CHEBI:15377"/>
        <dbReference type="ChEBI" id="CHEBI:15378"/>
        <dbReference type="ChEBI" id="CHEBI:16526"/>
        <dbReference type="ChEBI" id="CHEBI:18005"/>
        <dbReference type="ChEBI" id="CHEBI:29934"/>
        <dbReference type="EC" id="4.2.1.51"/>
    </reaction>
</comment>
<dbReference type="NCBIfam" id="TIGR01797">
    <property type="entry name" value="CM_P_1"/>
    <property type="match status" value="1"/>
</dbReference>
<evidence type="ECO:0000256" key="9">
    <source>
        <dbReference type="ARBA" id="ARBA00022490"/>
    </source>
</evidence>
<evidence type="ECO:0000256" key="4">
    <source>
        <dbReference type="ARBA" id="ARBA00004741"/>
    </source>
</evidence>
<dbReference type="GO" id="GO:0004106">
    <property type="term" value="F:chorismate mutase activity"/>
    <property type="evidence" value="ECO:0007669"/>
    <property type="project" value="UniProtKB-EC"/>
</dbReference>
<dbReference type="PROSITE" id="PS51671">
    <property type="entry name" value="ACT"/>
    <property type="match status" value="1"/>
</dbReference>
<comment type="function">
    <text evidence="2">Catalyzes the Claisen rearrangement of chorismate to prephenate and the decarboxylation/dehydration of prephenate to phenylpyruvate.</text>
</comment>
<dbReference type="CDD" id="cd13631">
    <property type="entry name" value="PBP2_Ct-PDT_like"/>
    <property type="match status" value="1"/>
</dbReference>
<dbReference type="PROSITE" id="PS51171">
    <property type="entry name" value="PREPHENATE_DEHYDR_3"/>
    <property type="match status" value="1"/>
</dbReference>
<evidence type="ECO:0000256" key="5">
    <source>
        <dbReference type="ARBA" id="ARBA00004817"/>
    </source>
</evidence>
<dbReference type="PATRIC" id="fig|80854.5.peg.3722"/>
<evidence type="ECO:0000256" key="7">
    <source>
        <dbReference type="ARBA" id="ARBA00013147"/>
    </source>
</evidence>
<comment type="pathway">
    <text evidence="5">Metabolic intermediate biosynthesis; prephenate biosynthesis; prephenate from chorismate: step 1/1.</text>
</comment>
<evidence type="ECO:0000256" key="3">
    <source>
        <dbReference type="ARBA" id="ARBA00004496"/>
    </source>
</evidence>
<evidence type="ECO:0000256" key="15">
    <source>
        <dbReference type="ARBA" id="ARBA00023268"/>
    </source>
</evidence>
<dbReference type="STRING" id="80854.MVIS_3520"/>
<evidence type="ECO:0000256" key="2">
    <source>
        <dbReference type="ARBA" id="ARBA00002364"/>
    </source>
</evidence>
<dbReference type="Pfam" id="PF00800">
    <property type="entry name" value="PDT"/>
    <property type="match status" value="1"/>
</dbReference>
<dbReference type="InterPro" id="IPR008242">
    <property type="entry name" value="Chor_mutase/pphenate_deHydtase"/>
</dbReference>
<evidence type="ECO:0000256" key="18">
    <source>
        <dbReference type="ARBA" id="ARBA00047848"/>
    </source>
</evidence>
<dbReference type="UniPathway" id="UPA00120">
    <property type="reaction ID" value="UER00203"/>
</dbReference>
<dbReference type="EC" id="5.4.99.5" evidence="6"/>
<dbReference type="PROSITE" id="PS51168">
    <property type="entry name" value="CHORISMATE_MUT_2"/>
    <property type="match status" value="1"/>
</dbReference>
<feature type="binding site" evidence="19">
    <location>
        <position position="25"/>
    </location>
    <ligand>
        <name>substrate</name>
    </ligand>
</feature>
<dbReference type="InterPro" id="IPR001086">
    <property type="entry name" value="Preph_deHydtase"/>
</dbReference>
<dbReference type="AlphaFoldDB" id="A0A090IGT7"/>
<dbReference type="GO" id="GO:0005737">
    <property type="term" value="C:cytoplasm"/>
    <property type="evidence" value="ECO:0007669"/>
    <property type="project" value="UniProtKB-SubCell"/>
</dbReference>
<keyword evidence="11" id="KW-0057">Aromatic amino acid biosynthesis</keyword>
<dbReference type="InterPro" id="IPR018528">
    <property type="entry name" value="Preph_deHydtase_CS"/>
</dbReference>
<feature type="binding site" evidence="19">
    <location>
        <position position="45"/>
    </location>
    <ligand>
        <name>substrate</name>
    </ligand>
</feature>
<dbReference type="PANTHER" id="PTHR21022">
    <property type="entry name" value="PREPHENATE DEHYDRATASE P PROTEIN"/>
    <property type="match status" value="1"/>
</dbReference>
<dbReference type="PIRSF" id="PIRSF001500">
    <property type="entry name" value="Chor_mut_pdt_Ppr"/>
    <property type="match status" value="1"/>
</dbReference>
<evidence type="ECO:0000256" key="10">
    <source>
        <dbReference type="ARBA" id="ARBA00022605"/>
    </source>
</evidence>
<dbReference type="PROSITE" id="PS00858">
    <property type="entry name" value="PREPHENATE_DEHYDR_2"/>
    <property type="match status" value="1"/>
</dbReference>
<feature type="binding site" evidence="19">
    <location>
        <position position="81"/>
    </location>
    <ligand>
        <name>substrate</name>
    </ligand>
</feature>
<feature type="binding site" evidence="19">
    <location>
        <position position="49"/>
    </location>
    <ligand>
        <name>substrate</name>
    </ligand>
</feature>
<keyword evidence="14" id="KW-0456">Lyase</keyword>
<evidence type="ECO:0000256" key="16">
    <source>
        <dbReference type="ARBA" id="ARBA00031175"/>
    </source>
</evidence>
<dbReference type="EMBL" id="FPLD01000052">
    <property type="protein sequence ID" value="SGY96668.1"/>
    <property type="molecule type" value="Genomic_DNA"/>
</dbReference>
<evidence type="ECO:0000313" key="24">
    <source>
        <dbReference type="EMBL" id="SGY96668.1"/>
    </source>
</evidence>
<dbReference type="SUPFAM" id="SSF48600">
    <property type="entry name" value="Chorismate mutase II"/>
    <property type="match status" value="1"/>
</dbReference>
<evidence type="ECO:0000256" key="8">
    <source>
        <dbReference type="ARBA" id="ARBA00014401"/>
    </source>
</evidence>
<dbReference type="SMART" id="SM00830">
    <property type="entry name" value="CM_2"/>
    <property type="match status" value="1"/>
</dbReference>
<keyword evidence="10" id="KW-0028">Amino-acid biosynthesis</keyword>
<feature type="binding site" evidence="19">
    <location>
        <position position="8"/>
    </location>
    <ligand>
        <name>substrate</name>
    </ligand>
</feature>
<evidence type="ECO:0000256" key="6">
    <source>
        <dbReference type="ARBA" id="ARBA00012404"/>
    </source>
</evidence>
<dbReference type="InterPro" id="IPR010952">
    <property type="entry name" value="CM_P_1"/>
</dbReference>
<feature type="domain" description="Chorismate mutase" evidence="20">
    <location>
        <begin position="1"/>
        <end position="89"/>
    </location>
</feature>
<evidence type="ECO:0000313" key="26">
    <source>
        <dbReference type="Proteomes" id="UP000183794"/>
    </source>
</evidence>
<dbReference type="UniPathway" id="UPA00121">
    <property type="reaction ID" value="UER00345"/>
</dbReference>
<dbReference type="RefSeq" id="WP_045111531.1">
    <property type="nucleotide sequence ID" value="NZ_CAWQZC010000113.1"/>
</dbReference>
<sequence>MADLNDIRTRITTLDNNLLKLLSERRELAIEVAKSKQSTSKPVRDQDREQQLLVRLINQGRTLGLDSNYIMNIYHTVLEDSVLLQQAFLQQIKNPNAAISVARVAFLGDKGSYSNLACKKYFARQDDRLVELGFPTFQQIITAVEKGQADYGMLPIENTSSGSINDVYDLLQHTSLSIVGELTQPIEHSLITTCDTDLSKIETIYAHPQPFAQCSLFLSAHPHIKIEFVDSSSAAMAKVKELDSDKVAAIGSITGGELYGLKPIRTGLANQTENYSRFIVVARKPVDVAVQIPAKTTFTMSTGQQAGCLVEALLVLREQGVNMTKLESRPIQGNPWEEMFYIDVAANLQSDKMQNVIKQLTRITNQLKVLGCYPSEDVAATDVPEDQL</sequence>
<keyword evidence="9" id="KW-0963">Cytoplasm</keyword>
<keyword evidence="15" id="KW-0511">Multifunctional enzyme</keyword>
<feature type="domain" description="Prephenate dehydratase" evidence="21">
    <location>
        <begin position="103"/>
        <end position="283"/>
    </location>
</feature>
<evidence type="ECO:0000259" key="21">
    <source>
        <dbReference type="PROSITE" id="PS51171"/>
    </source>
</evidence>
<dbReference type="InterPro" id="IPR036263">
    <property type="entry name" value="Chorismate_II_sf"/>
</dbReference>
<dbReference type="Gene3D" id="3.30.70.260">
    <property type="match status" value="1"/>
</dbReference>
<dbReference type="PANTHER" id="PTHR21022:SF19">
    <property type="entry name" value="PREPHENATE DEHYDRATASE-RELATED"/>
    <property type="match status" value="1"/>
</dbReference>
<dbReference type="Proteomes" id="UP000183794">
    <property type="component" value="Unassembled WGS sequence"/>
</dbReference>
<protein>
    <recommendedName>
        <fullName evidence="8">Bifunctional chorismate mutase/prephenate dehydratase</fullName>
        <ecNumber evidence="7">4.2.1.51</ecNumber>
        <ecNumber evidence="6">5.4.99.5</ecNumber>
    </recommendedName>
    <alternativeName>
        <fullName evidence="17">Chorismate mutase-prephenate dehydratase</fullName>
    </alternativeName>
    <alternativeName>
        <fullName evidence="16">p-protein</fullName>
    </alternativeName>
</protein>
<evidence type="ECO:0000256" key="12">
    <source>
        <dbReference type="ARBA" id="ARBA00023222"/>
    </source>
</evidence>
<evidence type="ECO:0000259" key="22">
    <source>
        <dbReference type="PROSITE" id="PS51671"/>
    </source>
</evidence>
<dbReference type="Gene3D" id="3.40.190.10">
    <property type="entry name" value="Periplasmic binding protein-like II"/>
    <property type="match status" value="2"/>
</dbReference>
<dbReference type="GO" id="GO:0004664">
    <property type="term" value="F:prephenate dehydratase activity"/>
    <property type="evidence" value="ECO:0007669"/>
    <property type="project" value="UniProtKB-EC"/>
</dbReference>
<dbReference type="InterPro" id="IPR045865">
    <property type="entry name" value="ACT-like_dom_sf"/>
</dbReference>
<evidence type="ECO:0000256" key="19">
    <source>
        <dbReference type="PIRSR" id="PIRSR001500-1"/>
    </source>
</evidence>
<evidence type="ECO:0000256" key="17">
    <source>
        <dbReference type="ARBA" id="ARBA00031520"/>
    </source>
</evidence>
<keyword evidence="13" id="KW-0413">Isomerase</keyword>
<dbReference type="GeneID" id="61295550"/>
<dbReference type="SUPFAM" id="SSF53850">
    <property type="entry name" value="Periplasmic binding protein-like II"/>
    <property type="match status" value="1"/>
</dbReference>
<keyword evidence="12" id="KW-0584">Phenylalanine biosynthesis</keyword>
<name>A0A090IGT7_9GAMM</name>
<evidence type="ECO:0000313" key="23">
    <source>
        <dbReference type="EMBL" id="SGY89064.1"/>
    </source>
</evidence>
<dbReference type="FunFam" id="3.40.190.10:FF:000044">
    <property type="entry name" value="Chorismate mutase/prephenate dehydratase"/>
    <property type="match status" value="1"/>
</dbReference>
<dbReference type="InterPro" id="IPR002701">
    <property type="entry name" value="CM_II_prokaryot"/>
</dbReference>
<evidence type="ECO:0000313" key="25">
    <source>
        <dbReference type="Proteomes" id="UP000182660"/>
    </source>
</evidence>
<dbReference type="HOGENOM" id="CLU_035008_1_0_6"/>
<dbReference type="EMBL" id="FPLJ01000041">
    <property type="protein sequence ID" value="SGY89064.1"/>
    <property type="molecule type" value="Genomic_DNA"/>
</dbReference>
<proteinExistence type="predicted"/>
<dbReference type="CDD" id="cd04905">
    <property type="entry name" value="ACT_CM-PDT"/>
    <property type="match status" value="1"/>
</dbReference>
<evidence type="ECO:0000256" key="11">
    <source>
        <dbReference type="ARBA" id="ARBA00023141"/>
    </source>
</evidence>
<reference evidence="24 26" key="1">
    <citation type="submission" date="2016-11" db="EMBL/GenBank/DDBJ databases">
        <authorList>
            <person name="Jaros S."/>
            <person name="Januszkiewicz K."/>
            <person name="Wedrychowicz H."/>
        </authorList>
    </citation>
    <scope>NUCLEOTIDE SEQUENCE [LARGE SCALE GENOMIC DNA]</scope>
    <source>
        <strain evidence="24">NVI 5450</strain>
    </source>
</reference>
<dbReference type="EC" id="4.2.1.51" evidence="7"/>
<evidence type="ECO:0000256" key="1">
    <source>
        <dbReference type="ARBA" id="ARBA00000824"/>
    </source>
</evidence>
<evidence type="ECO:0000256" key="13">
    <source>
        <dbReference type="ARBA" id="ARBA00023235"/>
    </source>
</evidence>
<feature type="binding site" evidence="19">
    <location>
        <position position="36"/>
    </location>
    <ligand>
        <name>substrate</name>
    </ligand>
</feature>
<keyword evidence="25" id="KW-1185">Reference proteome</keyword>
<dbReference type="KEGG" id="mvs:MVIS_3520"/>
<reference evidence="23 25" key="2">
    <citation type="submission" date="2016-11" db="EMBL/GenBank/DDBJ databases">
        <authorList>
            <person name="Klemetsen T."/>
        </authorList>
    </citation>
    <scope>NUCLEOTIDE SEQUENCE [LARGE SCALE GENOMIC DNA]</scope>
    <source>
        <strain evidence="23">MT 2528</strain>
    </source>
</reference>
<organism evidence="24 26">
    <name type="scientific">Moritella viscosa</name>
    <dbReference type="NCBI Taxonomy" id="80854"/>
    <lineage>
        <taxon>Bacteria</taxon>
        <taxon>Pseudomonadati</taxon>
        <taxon>Pseudomonadota</taxon>
        <taxon>Gammaproteobacteria</taxon>
        <taxon>Alteromonadales</taxon>
        <taxon>Moritellaceae</taxon>
        <taxon>Moritella</taxon>
    </lineage>
</organism>
<dbReference type="InterPro" id="IPR002912">
    <property type="entry name" value="ACT_dom"/>
</dbReference>
<dbReference type="GO" id="GO:0009094">
    <property type="term" value="P:L-phenylalanine biosynthetic process"/>
    <property type="evidence" value="ECO:0007669"/>
    <property type="project" value="UniProtKB-UniPathway"/>
</dbReference>
<dbReference type="GO" id="GO:0046417">
    <property type="term" value="P:chorismate metabolic process"/>
    <property type="evidence" value="ECO:0007669"/>
    <property type="project" value="InterPro"/>
</dbReference>
<feature type="binding site" evidence="19">
    <location>
        <position position="85"/>
    </location>
    <ligand>
        <name>substrate</name>
    </ligand>
</feature>
<dbReference type="InterPro" id="IPR036979">
    <property type="entry name" value="CM_dom_sf"/>
</dbReference>
<feature type="domain" description="ACT" evidence="22">
    <location>
        <begin position="297"/>
        <end position="374"/>
    </location>
</feature>
<evidence type="ECO:0000259" key="20">
    <source>
        <dbReference type="PROSITE" id="PS51168"/>
    </source>
</evidence>
<gene>
    <name evidence="23" type="ORF">MT2528_1640</name>
    <name evidence="24" type="ORF">NVI5450_1865</name>
</gene>
<dbReference type="SUPFAM" id="SSF55021">
    <property type="entry name" value="ACT-like"/>
    <property type="match status" value="1"/>
</dbReference>
<evidence type="ECO:0000256" key="14">
    <source>
        <dbReference type="ARBA" id="ARBA00023239"/>
    </source>
</evidence>
<comment type="subcellular location">
    <subcellularLocation>
        <location evidence="3">Cytoplasm</location>
    </subcellularLocation>
</comment>
<accession>A0A090IGT7</accession>
<comment type="pathway">
    <text evidence="4">Amino-acid biosynthesis; L-phenylalanine biosynthesis; phenylpyruvate from prephenate: step 1/1.</text>
</comment>
<dbReference type="Gene3D" id="1.20.59.10">
    <property type="entry name" value="Chorismate mutase"/>
    <property type="match status" value="1"/>
</dbReference>